<reference evidence="2" key="6">
    <citation type="journal article" date="2002" name="Nature">
        <title>Analysis of the mouse transcriptome based on functional annotation of 60,770 full-length cDNAs.</title>
        <authorList>
            <consortium name="The FANTOM Consortium and the RIKEN Genome Exploration Research Group Phase I and II Team"/>
        </authorList>
    </citation>
    <scope>NUCLEOTIDE SEQUENCE</scope>
    <source>
        <strain evidence="2">C57BL/6J</strain>
        <tissue evidence="2">Whole body</tissue>
    </source>
</reference>
<accession>Q8BQD6</accession>
<dbReference type="AlphaFoldDB" id="Q8BQD6"/>
<gene>
    <name evidence="3" type="primary">D030047H15Rik</name>
    <name evidence="3" type="synonym">Ttyh1</name>
</gene>
<reference evidence="2" key="7">
    <citation type="journal article" date="2005" name="Science">
        <title>The Transcriptional Landscape of the Mammalian Genome.</title>
        <authorList>
            <consortium name="The FANTOM Consortium"/>
            <consortium name="Riken Genome Exploration Research Group and Genome Science Group (Genome Network Project Core Group)"/>
        </authorList>
    </citation>
    <scope>NUCLEOTIDE SEQUENCE</scope>
    <source>
        <strain evidence="2">C57BL/6J</strain>
        <tissue evidence="2">Whole body</tissue>
    </source>
</reference>
<proteinExistence type="evidence at transcript level"/>
<dbReference type="AGR" id="MGI:3698136"/>
<feature type="region of interest" description="Disordered" evidence="1">
    <location>
        <begin position="47"/>
        <end position="104"/>
    </location>
</feature>
<evidence type="ECO:0000313" key="2">
    <source>
        <dbReference type="EMBL" id="BAC34480.1"/>
    </source>
</evidence>
<reference evidence="2" key="4">
    <citation type="journal article" date="2001" name="Nature">
        <title>Functional annotation of a full-length mouse cDNA collection.</title>
        <authorList>
            <consortium name="The RIKEN Genome Exploration Research Group Phase II Team and the FANTOM Consortium"/>
        </authorList>
    </citation>
    <scope>NUCLEOTIDE SEQUENCE</scope>
    <source>
        <strain evidence="2">C57BL/6J</strain>
        <tissue evidence="2">Whole body</tissue>
    </source>
</reference>
<reference evidence="2" key="3">
    <citation type="journal article" date="2000" name="Genome Res.">
        <title>RIKEN integrated sequence analysis (RISA) system--384-format sequencing pipeline with 384 multicapillary sequencer.</title>
        <authorList>
            <person name="Shibata K."/>
            <person name="Itoh M."/>
            <person name="Aizawa K."/>
            <person name="Nagaoka S."/>
            <person name="Sasaki N."/>
            <person name="Carninci P."/>
            <person name="Konno H."/>
            <person name="Akiyama J."/>
            <person name="Nishi K."/>
            <person name="Kitsunai T."/>
            <person name="Tashiro H."/>
            <person name="Itoh M."/>
            <person name="Sumi N."/>
            <person name="Ishii Y."/>
            <person name="Nakamura S."/>
            <person name="Hazama M."/>
            <person name="Nishine T."/>
            <person name="Harada A."/>
            <person name="Yamamoto R."/>
            <person name="Matsumoto H."/>
            <person name="Sakaguchi S."/>
            <person name="Ikegami T."/>
            <person name="Kashiwagi K."/>
            <person name="Fujiwake S."/>
            <person name="Inoue K."/>
            <person name="Togawa Y."/>
            <person name="Izawa M."/>
            <person name="Ohara E."/>
            <person name="Watahiki M."/>
            <person name="Yoneda Y."/>
            <person name="Ishikawa T."/>
            <person name="Ozawa K."/>
            <person name="Tanaka T."/>
            <person name="Matsuura S."/>
            <person name="Kawai J."/>
            <person name="Okazaki Y."/>
            <person name="Muramatsu M."/>
            <person name="Inoue Y."/>
            <person name="Kira A."/>
            <person name="Hayashizaki Y."/>
        </authorList>
    </citation>
    <scope>NUCLEOTIDE SEQUENCE</scope>
    <source>
        <strain evidence="2">C57BL/6J</strain>
        <tissue evidence="2">Whole body</tissue>
    </source>
</reference>
<reference evidence="2" key="5">
    <citation type="submission" date="2001-07" db="EMBL/GenBank/DDBJ databases">
        <authorList>
            <person name="Adachi J."/>
            <person name="Aizawa K."/>
            <person name="Akimura T."/>
            <person name="Arakawa T."/>
            <person name="Bono H."/>
            <person name="Carninci P."/>
            <person name="Fukuda S."/>
            <person name="Furuno M."/>
            <person name="Hanagaki T."/>
            <person name="Hara A."/>
            <person name="Hashizume W."/>
            <person name="Hayashida K."/>
            <person name="Hayatsu N."/>
            <person name="Hiramoto K."/>
            <person name="Hiraoka T."/>
            <person name="Hirozane T."/>
            <person name="Hori F."/>
            <person name="Imotani K."/>
            <person name="Ishii Y."/>
            <person name="Itoh M."/>
            <person name="Kagawa I."/>
            <person name="Kasukawa T."/>
            <person name="Katoh H."/>
            <person name="Kawai J."/>
            <person name="Kojima Y."/>
            <person name="Kondo S."/>
            <person name="Konno H."/>
            <person name="Kouda M."/>
            <person name="Koya S."/>
            <person name="Kurihara C."/>
            <person name="Matsuyama T."/>
            <person name="Miyazaki A."/>
            <person name="Murata M."/>
            <person name="Nakamura M."/>
            <person name="Nishi K."/>
            <person name="Nomura K."/>
            <person name="Numazaki R."/>
            <person name="Ohno M."/>
            <person name="Ohsato N."/>
            <person name="Okazaki Y."/>
            <person name="Saito R."/>
            <person name="Saitoh H."/>
            <person name="Sakai C."/>
            <person name="Sakai K."/>
            <person name="Sakazume N."/>
            <person name="Sano H."/>
            <person name="Sasaki D."/>
            <person name="Shibata K."/>
            <person name="Shinagawa A."/>
            <person name="Shiraki T."/>
            <person name="Sogabe Y."/>
            <person name="Tagami M."/>
            <person name="Tagawa A."/>
            <person name="Takahashi F."/>
            <person name="Takaku-Akahira S."/>
            <person name="Takeda Y."/>
            <person name="Tanaka T."/>
            <person name="Tomaru A."/>
            <person name="Toya T."/>
            <person name="Yasunishi A."/>
            <person name="Muramatsu M."/>
            <person name="Hayashizaki Y."/>
        </authorList>
    </citation>
    <scope>NUCLEOTIDE SEQUENCE</scope>
    <source>
        <strain evidence="2">C57BL/6J</strain>
        <tissue evidence="2">Whole body</tissue>
    </source>
</reference>
<name>Q8BQD6_MOUSE</name>
<evidence type="ECO:0000256" key="1">
    <source>
        <dbReference type="SAM" id="MobiDB-lite"/>
    </source>
</evidence>
<reference evidence="2" key="8">
    <citation type="journal article" date="2005" name="Science">
        <title>Antisense Transcription in the Mammalian Transcriptome.</title>
        <authorList>
            <consortium name="RIKEN Genome Exploration Research Group and Genome Science Group (Genome Network Project Core Group) and the FANTOM Consortium"/>
        </authorList>
    </citation>
    <scope>NUCLEOTIDE SEQUENCE</scope>
    <source>
        <strain evidence="2">C57BL/6J</strain>
        <tissue evidence="2">Whole body</tissue>
    </source>
</reference>
<sequence length="104" mass="11550">MPPALATFNAWDPGSHFGEHVACWKPACFPPLTNSLHSHNHQPFALLCQAQEGEETNQKHQEQQEDIGQPPAGRRTKKTVSLRRLSAPPSHPNPIWSCDLPAAR</sequence>
<evidence type="ECO:0000313" key="3">
    <source>
        <dbReference type="MGI" id="MGI:3698136"/>
    </source>
</evidence>
<dbReference type="MGI" id="MGI:3698136">
    <property type="gene designation" value="D030047H15Rik"/>
</dbReference>
<protein>
    <submittedName>
        <fullName evidence="2">Uncharacterized protein</fullName>
    </submittedName>
</protein>
<reference evidence="2" key="2">
    <citation type="journal article" date="2000" name="Genome Res.">
        <title>Normalization and subtraction of cap-trapper-selected cDNAs to prepare full-length cDNA libraries for rapid discovery of new genes.</title>
        <authorList>
            <person name="Carninci P."/>
            <person name="Shibata Y."/>
            <person name="Hayatsu N."/>
            <person name="Sugahara Y."/>
            <person name="Shibata K."/>
            <person name="Itoh M."/>
            <person name="Konno H."/>
            <person name="Okazaki Y."/>
            <person name="Muramatsu M."/>
            <person name="Hayashizaki Y."/>
        </authorList>
    </citation>
    <scope>NUCLEOTIDE SEQUENCE</scope>
    <source>
        <strain evidence="2">C57BL/6J</strain>
        <tissue evidence="2">Whole body</tissue>
    </source>
</reference>
<dbReference type="EMBL" id="AK050966">
    <property type="protein sequence ID" value="BAC34480.1"/>
    <property type="molecule type" value="mRNA"/>
</dbReference>
<organism evidence="2">
    <name type="scientific">Mus musculus</name>
    <name type="common">Mouse</name>
    <dbReference type="NCBI Taxonomy" id="10090"/>
    <lineage>
        <taxon>Eukaryota</taxon>
        <taxon>Metazoa</taxon>
        <taxon>Chordata</taxon>
        <taxon>Craniata</taxon>
        <taxon>Vertebrata</taxon>
        <taxon>Euteleostomi</taxon>
        <taxon>Mammalia</taxon>
        <taxon>Eutheria</taxon>
        <taxon>Euarchontoglires</taxon>
        <taxon>Glires</taxon>
        <taxon>Rodentia</taxon>
        <taxon>Myomorpha</taxon>
        <taxon>Muroidea</taxon>
        <taxon>Muridae</taxon>
        <taxon>Murinae</taxon>
        <taxon>Mus</taxon>
        <taxon>Mus</taxon>
    </lineage>
</organism>
<reference evidence="2" key="1">
    <citation type="journal article" date="1999" name="Methods Enzymol.">
        <title>High-efficiency full-length cDNA cloning.</title>
        <authorList>
            <person name="Carninci P."/>
            <person name="Hayashizaki Y."/>
        </authorList>
    </citation>
    <scope>NUCLEOTIDE SEQUENCE</scope>
    <source>
        <strain evidence="2">C57BL/6J</strain>
        <tissue evidence="2">Whole body</tissue>
    </source>
</reference>